<proteinExistence type="predicted"/>
<keyword evidence="3" id="KW-0808">Transferase</keyword>
<dbReference type="PANTHER" id="PTHR23028">
    <property type="entry name" value="ACETYLTRANSFERASE"/>
    <property type="match status" value="1"/>
</dbReference>
<dbReference type="InterPro" id="IPR002656">
    <property type="entry name" value="Acyl_transf_3_dom"/>
</dbReference>
<feature type="transmembrane region" description="Helical" evidence="1">
    <location>
        <begin position="331"/>
        <end position="350"/>
    </location>
</feature>
<keyword evidence="3" id="KW-0012">Acyltransferase</keyword>
<sequence>MTETTEVAPTVPETSSPPAVFAHNPSLDGVRAIAVLLVVVAHGTVRLLAPHQWTFVGGIGVGIFFVLSGYLITSLLLRERSSSGRISLRDFYVRRALRIWPLYYAALALHLIVLLHIDSRPWSNVWVSTYSPQYAEFGQVWWSYLIFAQNYVSDLHHVSLGLAVYWSLAIEEQYYLVWPLILIALTSSRMRWRWAVPAFLLGAIVLSFVLRALTIEGHLRETGGGVEWMTHTNIFGLAVGSLLAWSRWDRLRYGGAARGGGGFGATLAWVTVAALVLRWTAPITGTKWAMTLPYAKYCEPLLLSVAVAAIIDYVAAGGTRWSPLRWWPMVYIGRVSYGMYLLHPLVLGVAVHVLGKKGWAEVGIYVLSTLGVAAASYELFEKRILRLKRRFSHVPSSTQSKSIRLSRID</sequence>
<feature type="transmembrane region" description="Helical" evidence="1">
    <location>
        <begin position="260"/>
        <end position="281"/>
    </location>
</feature>
<dbReference type="RefSeq" id="WP_240260758.1">
    <property type="nucleotide sequence ID" value="NZ_CP092488.2"/>
</dbReference>
<feature type="transmembrane region" description="Helical" evidence="1">
    <location>
        <begin position="55"/>
        <end position="77"/>
    </location>
</feature>
<organism evidence="3 4">
    <name type="scientific">Mycobacterium paraterrae</name>
    <dbReference type="NCBI Taxonomy" id="577492"/>
    <lineage>
        <taxon>Bacteria</taxon>
        <taxon>Bacillati</taxon>
        <taxon>Actinomycetota</taxon>
        <taxon>Actinomycetes</taxon>
        <taxon>Mycobacteriales</taxon>
        <taxon>Mycobacteriaceae</taxon>
        <taxon>Mycobacterium</taxon>
    </lineage>
</organism>
<keyword evidence="1" id="KW-0472">Membrane</keyword>
<dbReference type="Pfam" id="PF01757">
    <property type="entry name" value="Acyl_transf_3"/>
    <property type="match status" value="1"/>
</dbReference>
<keyword evidence="1" id="KW-1133">Transmembrane helix</keyword>
<feature type="transmembrane region" description="Helical" evidence="1">
    <location>
        <begin position="301"/>
        <end position="319"/>
    </location>
</feature>
<dbReference type="InterPro" id="IPR050879">
    <property type="entry name" value="Acyltransferase_3"/>
</dbReference>
<evidence type="ECO:0000313" key="3">
    <source>
        <dbReference type="EMBL" id="UMB69025.1"/>
    </source>
</evidence>
<evidence type="ECO:0000256" key="1">
    <source>
        <dbReference type="SAM" id="Phobius"/>
    </source>
</evidence>
<evidence type="ECO:0000313" key="4">
    <source>
        <dbReference type="Proteomes" id="UP001055336"/>
    </source>
</evidence>
<dbReference type="PANTHER" id="PTHR23028:SF53">
    <property type="entry name" value="ACYL_TRANSF_3 DOMAIN-CONTAINING PROTEIN"/>
    <property type="match status" value="1"/>
</dbReference>
<name>A0ABY3VHX3_9MYCO</name>
<keyword evidence="1" id="KW-0812">Transmembrane</keyword>
<feature type="transmembrane region" description="Helical" evidence="1">
    <location>
        <begin position="362"/>
        <end position="380"/>
    </location>
</feature>
<evidence type="ECO:0000259" key="2">
    <source>
        <dbReference type="Pfam" id="PF01757"/>
    </source>
</evidence>
<accession>A0ABY3VHX3</accession>
<dbReference type="GO" id="GO:0016746">
    <property type="term" value="F:acyltransferase activity"/>
    <property type="evidence" value="ECO:0007669"/>
    <property type="project" value="UniProtKB-KW"/>
</dbReference>
<gene>
    <name evidence="3" type="ORF">MKK62_22025</name>
</gene>
<feature type="domain" description="Acyltransferase 3" evidence="2">
    <location>
        <begin position="25"/>
        <end position="376"/>
    </location>
</feature>
<protein>
    <submittedName>
        <fullName evidence="3">Acyltransferase</fullName>
    </submittedName>
</protein>
<feature type="transmembrane region" description="Helical" evidence="1">
    <location>
        <begin position="228"/>
        <end position="248"/>
    </location>
</feature>
<feature type="transmembrane region" description="Helical" evidence="1">
    <location>
        <begin position="97"/>
        <end position="117"/>
    </location>
</feature>
<feature type="transmembrane region" description="Helical" evidence="1">
    <location>
        <begin position="192"/>
        <end position="213"/>
    </location>
</feature>
<dbReference type="EMBL" id="CP092488">
    <property type="protein sequence ID" value="UMB69025.1"/>
    <property type="molecule type" value="Genomic_DNA"/>
</dbReference>
<keyword evidence="4" id="KW-1185">Reference proteome</keyword>
<reference evidence="3" key="1">
    <citation type="submission" date="2022-08" db="EMBL/GenBank/DDBJ databases">
        <title>Whole genome sequencing of non-tuberculosis mycobacteria type-strains.</title>
        <authorList>
            <person name="Igarashi Y."/>
            <person name="Osugi A."/>
            <person name="Mitarai S."/>
        </authorList>
    </citation>
    <scope>NUCLEOTIDE SEQUENCE</scope>
    <source>
        <strain evidence="3">DSM 45127</strain>
    </source>
</reference>
<dbReference type="Proteomes" id="UP001055336">
    <property type="component" value="Chromosome"/>
</dbReference>
<feature type="transmembrane region" description="Helical" evidence="1">
    <location>
        <begin position="163"/>
        <end position="185"/>
    </location>
</feature>